<evidence type="ECO:0000313" key="6">
    <source>
        <dbReference type="Proteomes" id="UP000320390"/>
    </source>
</evidence>
<dbReference type="Pfam" id="PF01523">
    <property type="entry name" value="PmbA_TldD_1st"/>
    <property type="match status" value="1"/>
</dbReference>
<evidence type="ECO:0000313" key="5">
    <source>
        <dbReference type="EMBL" id="QDV07279.1"/>
    </source>
</evidence>
<sequence length="468" mass="48227">MSASSETQVSTASVAEDLEKRASELLQMAHEAGATGAEVYGYGGTSLSAKVEKGDLGQVQADEGSTLGLRVLIDGRLGFASTNQMRPEALRAAAVDAVAIAKLSPPDEANVLPEPDEVDDSHRMRHHLDPALAGIDVAQVVARAQALSQTAVDHDARVSVDQASFSVVSGASVVVSSRGIRQSDEDAALTMSLMGLAVDGAETGGFDYRGAVVRNSSQVEAELQRIAREVARACIGNLGATAGKTYKGPVAFAPAAFASSFLSPLLGSISAIAVQRGRSALADKIGEKIAPGLTLIDDPTDPKVAGARAFDREGLPARKIHLVDDGVLRTFIHNTYSAAVGKTKSTGHAQGGPRSVPGLGCHAIRIESSLADGLADEAEMLAALGTGLYIQRFSGSVDAASGDFSGTAKSARWVENGVVVRSVNEVMLSGNAFKLLNGSTQLTRATERVGGSSQIPWALVDGVSVTAG</sequence>
<dbReference type="EMBL" id="CP036434">
    <property type="protein sequence ID" value="QDV07279.1"/>
    <property type="molecule type" value="Genomic_DNA"/>
</dbReference>
<dbReference type="PANTHER" id="PTHR43421:SF1">
    <property type="entry name" value="METALLOPROTEASE PMBA"/>
    <property type="match status" value="1"/>
</dbReference>
<evidence type="ECO:0000256" key="1">
    <source>
        <dbReference type="ARBA" id="ARBA00005836"/>
    </source>
</evidence>
<dbReference type="Pfam" id="PF19290">
    <property type="entry name" value="PmbA_TldD_2nd"/>
    <property type="match status" value="1"/>
</dbReference>
<name>A0A518ET64_9BACT</name>
<evidence type="ECO:0000259" key="2">
    <source>
        <dbReference type="Pfam" id="PF01523"/>
    </source>
</evidence>
<keyword evidence="6" id="KW-1185">Reference proteome</keyword>
<dbReference type="Pfam" id="PF19289">
    <property type="entry name" value="PmbA_TldD_3rd"/>
    <property type="match status" value="1"/>
</dbReference>
<feature type="domain" description="Metalloprotease TldD/E N-terminal" evidence="2">
    <location>
        <begin position="37"/>
        <end position="101"/>
    </location>
</feature>
<organism evidence="5 6">
    <name type="scientific">Saltatorellus ferox</name>
    <dbReference type="NCBI Taxonomy" id="2528018"/>
    <lineage>
        <taxon>Bacteria</taxon>
        <taxon>Pseudomonadati</taxon>
        <taxon>Planctomycetota</taxon>
        <taxon>Planctomycetia</taxon>
        <taxon>Planctomycetia incertae sedis</taxon>
        <taxon>Saltatorellus</taxon>
    </lineage>
</organism>
<dbReference type="GO" id="GO:0005829">
    <property type="term" value="C:cytosol"/>
    <property type="evidence" value="ECO:0007669"/>
    <property type="project" value="TreeGrafter"/>
</dbReference>
<reference evidence="5 6" key="1">
    <citation type="submission" date="2019-02" db="EMBL/GenBank/DDBJ databases">
        <title>Deep-cultivation of Planctomycetes and their phenomic and genomic characterization uncovers novel biology.</title>
        <authorList>
            <person name="Wiegand S."/>
            <person name="Jogler M."/>
            <person name="Boedeker C."/>
            <person name="Pinto D."/>
            <person name="Vollmers J."/>
            <person name="Rivas-Marin E."/>
            <person name="Kohn T."/>
            <person name="Peeters S.H."/>
            <person name="Heuer A."/>
            <person name="Rast P."/>
            <person name="Oberbeckmann S."/>
            <person name="Bunk B."/>
            <person name="Jeske O."/>
            <person name="Meyerdierks A."/>
            <person name="Storesund J.E."/>
            <person name="Kallscheuer N."/>
            <person name="Luecker S."/>
            <person name="Lage O.M."/>
            <person name="Pohl T."/>
            <person name="Merkel B.J."/>
            <person name="Hornburger P."/>
            <person name="Mueller R.-W."/>
            <person name="Bruemmer F."/>
            <person name="Labrenz M."/>
            <person name="Spormann A.M."/>
            <person name="Op den Camp H."/>
            <person name="Overmann J."/>
            <person name="Amann R."/>
            <person name="Jetten M.S.M."/>
            <person name="Mascher T."/>
            <person name="Medema M.H."/>
            <person name="Devos D.P."/>
            <person name="Kaster A.-K."/>
            <person name="Ovreas L."/>
            <person name="Rohde M."/>
            <person name="Galperin M.Y."/>
            <person name="Jogler C."/>
        </authorList>
    </citation>
    <scope>NUCLEOTIDE SEQUENCE [LARGE SCALE GENOMIC DNA]</scope>
    <source>
        <strain evidence="5 6">Poly30</strain>
    </source>
</reference>
<evidence type="ECO:0000259" key="4">
    <source>
        <dbReference type="Pfam" id="PF19290"/>
    </source>
</evidence>
<dbReference type="OrthoDB" id="9803618at2"/>
<dbReference type="PANTHER" id="PTHR43421">
    <property type="entry name" value="METALLOPROTEASE PMBA"/>
    <property type="match status" value="1"/>
</dbReference>
<feature type="domain" description="Metalloprotease TldD/E central" evidence="4">
    <location>
        <begin position="133"/>
        <end position="232"/>
    </location>
</feature>
<evidence type="ECO:0000259" key="3">
    <source>
        <dbReference type="Pfam" id="PF19289"/>
    </source>
</evidence>
<dbReference type="GO" id="GO:0008237">
    <property type="term" value="F:metallopeptidase activity"/>
    <property type="evidence" value="ECO:0007669"/>
    <property type="project" value="InterPro"/>
</dbReference>
<accession>A0A518ET64</accession>
<dbReference type="Proteomes" id="UP000320390">
    <property type="component" value="Chromosome"/>
</dbReference>
<dbReference type="InterPro" id="IPR047657">
    <property type="entry name" value="PmbA"/>
</dbReference>
<feature type="domain" description="Metalloprotease TldD/E C-terminal" evidence="3">
    <location>
        <begin position="247"/>
        <end position="466"/>
    </location>
</feature>
<dbReference type="AlphaFoldDB" id="A0A518ET64"/>
<gene>
    <name evidence="5" type="ORF">Poly30_28010</name>
</gene>
<comment type="similarity">
    <text evidence="1">Belongs to the peptidase U62 family.</text>
</comment>
<dbReference type="GO" id="GO:0006508">
    <property type="term" value="P:proteolysis"/>
    <property type="evidence" value="ECO:0007669"/>
    <property type="project" value="InterPro"/>
</dbReference>
<dbReference type="InterPro" id="IPR002510">
    <property type="entry name" value="Metalloprtase-TldD/E_N"/>
</dbReference>
<dbReference type="Gene3D" id="3.30.2290.10">
    <property type="entry name" value="PmbA/TldD superfamily"/>
    <property type="match status" value="1"/>
</dbReference>
<dbReference type="InterPro" id="IPR045569">
    <property type="entry name" value="Metalloprtase-TldD/E_C"/>
</dbReference>
<dbReference type="RefSeq" id="WP_145198195.1">
    <property type="nucleotide sequence ID" value="NZ_CP036434.1"/>
</dbReference>
<protein>
    <submittedName>
        <fullName evidence="5">Peptidase PmbA</fullName>
    </submittedName>
</protein>
<dbReference type="InterPro" id="IPR045570">
    <property type="entry name" value="Metalloprtase-TldD/E_cen_dom"/>
</dbReference>
<dbReference type="InterPro" id="IPR036059">
    <property type="entry name" value="TldD/PmbA_sf"/>
</dbReference>
<dbReference type="SUPFAM" id="SSF111283">
    <property type="entry name" value="Putative modulator of DNA gyrase, PmbA/TldD"/>
    <property type="match status" value="1"/>
</dbReference>
<dbReference type="InterPro" id="IPR035068">
    <property type="entry name" value="TldD/PmbA_N"/>
</dbReference>
<proteinExistence type="inferred from homology"/>